<keyword evidence="1" id="KW-1133">Transmembrane helix</keyword>
<proteinExistence type="predicted"/>
<dbReference type="EMBL" id="SGKU01000041">
    <property type="protein sequence ID" value="NFA43535.1"/>
    <property type="molecule type" value="Genomic_DNA"/>
</dbReference>
<protein>
    <submittedName>
        <fullName evidence="2">Prepilin-type N-terminal cleavage/methylation domain-containing protein</fullName>
    </submittedName>
</protein>
<evidence type="ECO:0000313" key="3">
    <source>
        <dbReference type="Proteomes" id="UP000472355"/>
    </source>
</evidence>
<dbReference type="Pfam" id="PF07963">
    <property type="entry name" value="N_methyl"/>
    <property type="match status" value="1"/>
</dbReference>
<dbReference type="NCBIfam" id="TIGR02532">
    <property type="entry name" value="IV_pilin_GFxxxE"/>
    <property type="match status" value="1"/>
</dbReference>
<dbReference type="AlphaFoldDB" id="A0A6M0SUW7"/>
<comment type="caution">
    <text evidence="2">The sequence shown here is derived from an EMBL/GenBank/DDBJ whole genome shotgun (WGS) entry which is preliminary data.</text>
</comment>
<evidence type="ECO:0000313" key="2">
    <source>
        <dbReference type="EMBL" id="NFA43535.1"/>
    </source>
</evidence>
<gene>
    <name evidence="2" type="ORF">EXM65_13340</name>
</gene>
<evidence type="ECO:0000256" key="1">
    <source>
        <dbReference type="SAM" id="Phobius"/>
    </source>
</evidence>
<name>A0A6M0SUW7_CLOBO</name>
<feature type="transmembrane region" description="Helical" evidence="1">
    <location>
        <begin position="21"/>
        <end position="45"/>
    </location>
</feature>
<accession>A0A6M0SUW7</accession>
<organism evidence="2 3">
    <name type="scientific">Clostridium botulinum</name>
    <dbReference type="NCBI Taxonomy" id="1491"/>
    <lineage>
        <taxon>Bacteria</taxon>
        <taxon>Bacillati</taxon>
        <taxon>Bacillota</taxon>
        <taxon>Clostridia</taxon>
        <taxon>Eubacteriales</taxon>
        <taxon>Clostridiaceae</taxon>
        <taxon>Clostridium</taxon>
    </lineage>
</organism>
<keyword evidence="1" id="KW-0472">Membrane</keyword>
<sequence length="331" mass="37909">MKKIYEILKIPMLKISNKNKGFTLIEIIIAFTLFAIMMGGIYGIVISAMNINKAGEVKQKAALYGQKILEDIKSKDVRKGEDGSLNISDEIVLSKNPNDSKYSWTGYLDKNNKYYTKIEINKNSSIILNNDEKEDNNSDGEESEEKLIKTFDFNIDLDGDTSPIRIKSNNIENGKLEYDINSNEDLKLIINTKTKNNEKILVIKDRDNNEILTDKNYIKKDEDKDSEIRLNFNFSEYKAKSKLNNDKYKKVQIDVFNQDNVPLNIILKKSEKLNVGVNNKLGNIKVYDNRSENNEVLKNGQLYDIKIEISKSPTDTTPVFTGYSSQNINIE</sequence>
<dbReference type="Proteomes" id="UP000472355">
    <property type="component" value="Unassembled WGS sequence"/>
</dbReference>
<reference evidence="2 3" key="1">
    <citation type="submission" date="2019-02" db="EMBL/GenBank/DDBJ databases">
        <title>Genome sequencing of Clostridium botulinum clinical isolates.</title>
        <authorList>
            <person name="Brunt J."/>
            <person name="Van Vliet A.H.M."/>
            <person name="Stringer S.C."/>
            <person name="Grant K.A."/>
            <person name="Carter A.C."/>
            <person name="Peck M.W."/>
        </authorList>
    </citation>
    <scope>NUCLEOTIDE SEQUENCE [LARGE SCALE GENOMIC DNA]</scope>
    <source>
        <strain evidence="2 3">H113700579</strain>
    </source>
</reference>
<dbReference type="RefSeq" id="WP_222636717.1">
    <property type="nucleotide sequence ID" value="NZ_JACBBU010000004.1"/>
</dbReference>
<keyword evidence="1" id="KW-0812">Transmembrane</keyword>
<dbReference type="InterPro" id="IPR012902">
    <property type="entry name" value="N_methyl_site"/>
</dbReference>